<feature type="region of interest" description="Disordered" evidence="1">
    <location>
        <begin position="501"/>
        <end position="572"/>
    </location>
</feature>
<feature type="compositionally biased region" description="Basic and acidic residues" evidence="1">
    <location>
        <begin position="122"/>
        <end position="131"/>
    </location>
</feature>
<reference evidence="3" key="1">
    <citation type="submission" date="2021-01" db="UniProtKB">
        <authorList>
            <consortium name="EnsemblMetazoa"/>
        </authorList>
    </citation>
    <scope>IDENTIFICATION</scope>
</reference>
<dbReference type="KEGG" id="vde:111255238"/>
<dbReference type="GeneID" id="111255238"/>
<dbReference type="InterPro" id="IPR009263">
    <property type="entry name" value="SERTA_dom"/>
</dbReference>
<dbReference type="PANTHER" id="PTHR16277:SF7">
    <property type="entry name" value="RE12330P"/>
    <property type="match status" value="1"/>
</dbReference>
<dbReference type="RefSeq" id="XP_022672717.1">
    <property type="nucleotide sequence ID" value="XM_022816982.1"/>
</dbReference>
<evidence type="ECO:0000256" key="1">
    <source>
        <dbReference type="SAM" id="MobiDB-lite"/>
    </source>
</evidence>
<feature type="compositionally biased region" description="Polar residues" evidence="1">
    <location>
        <begin position="507"/>
        <end position="524"/>
    </location>
</feature>
<feature type="compositionally biased region" description="Acidic residues" evidence="1">
    <location>
        <begin position="40"/>
        <end position="50"/>
    </location>
</feature>
<feature type="compositionally biased region" description="Acidic residues" evidence="1">
    <location>
        <begin position="184"/>
        <end position="214"/>
    </location>
</feature>
<dbReference type="OrthoDB" id="8735401at2759"/>
<evidence type="ECO:0000259" key="2">
    <source>
        <dbReference type="PROSITE" id="PS51053"/>
    </source>
</evidence>
<dbReference type="AlphaFoldDB" id="A0A7M7MJU7"/>
<name>A0A7M7MJU7_VARDE</name>
<feature type="compositionally biased region" description="Low complexity" evidence="1">
    <location>
        <begin position="173"/>
        <end position="183"/>
    </location>
</feature>
<evidence type="ECO:0000313" key="3">
    <source>
        <dbReference type="EnsemblMetazoa" id="XP_022672717"/>
    </source>
</evidence>
<dbReference type="GO" id="GO:0005634">
    <property type="term" value="C:nucleus"/>
    <property type="evidence" value="ECO:0007669"/>
    <property type="project" value="TreeGrafter"/>
</dbReference>
<protein>
    <recommendedName>
        <fullName evidence="2">SERTA domain-containing protein</fullName>
    </recommendedName>
</protein>
<feature type="region of interest" description="Disordered" evidence="1">
    <location>
        <begin position="173"/>
        <end position="220"/>
    </location>
</feature>
<dbReference type="PROSITE" id="PS51053">
    <property type="entry name" value="SERTA"/>
    <property type="match status" value="1"/>
</dbReference>
<dbReference type="PANTHER" id="PTHR16277">
    <property type="entry name" value="CELL DIVISION CYCLE ASSOCIATED PROTEIN 4/SERTA DOMAIN-CONTAINING PROTEIN 2"/>
    <property type="match status" value="1"/>
</dbReference>
<organism evidence="3 4">
    <name type="scientific">Varroa destructor</name>
    <name type="common">Honeybee mite</name>
    <dbReference type="NCBI Taxonomy" id="109461"/>
    <lineage>
        <taxon>Eukaryota</taxon>
        <taxon>Metazoa</taxon>
        <taxon>Ecdysozoa</taxon>
        <taxon>Arthropoda</taxon>
        <taxon>Chelicerata</taxon>
        <taxon>Arachnida</taxon>
        <taxon>Acari</taxon>
        <taxon>Parasitiformes</taxon>
        <taxon>Mesostigmata</taxon>
        <taxon>Gamasina</taxon>
        <taxon>Dermanyssoidea</taxon>
        <taxon>Varroidae</taxon>
        <taxon>Varroa</taxon>
    </lineage>
</organism>
<feature type="region of interest" description="Disordered" evidence="1">
    <location>
        <begin position="81"/>
        <end position="132"/>
    </location>
</feature>
<sequence>MSESKDAPVEGHTVLPETELLPELADRDTKQSEPAPVVDDALDPERDEPEQNQVVAPCAPAITATTEPQDERTLAVNMQTHQPPTYRRLERCPTPAWCQDSTTDQRPPSPAKRKLPIGFVPEEEKRRRVEGIKTPLEELSELNSRAPEQFVPSSVMQPNGVFGGAFETCGNMDDAGQDFGADGFDSDSMDSDESDSSLPSDEESDSEVDSDSAEWFESGPTRVDEEMCRKSWNQHVYVNKGAAQCWDKTRVGTPNPAAAESCGKLNCPCGDELYLRRRNAYHRRRQVVFNLSVSKLGRYRQAANPSLLRSVLVCNTLRNLEREFEKEGVRFSVGAHGNLVITRSCPPNNRASNNCNNRPLPTWSQRRMMRQAAATGQGQEASAVPQDGQHGYQWGGANVRDCGSCGNCTNCANNQMRSSHCFQCGKPHSVCRNSCRSQDYRSSQENGWQSDYRQSDYDYWQRCRYRRPGFNRWPSPTPRYPADYKERIYRDYRDEYVELPPVAGGRHQQNVPQNPHGGQNTQNLREGFQGYHEPEWTQPQHGQHPVQSGHGAYNPRYPIRDPRMGPQSKELNQPSVDERYSAQKDPHASSVLFADLSEDSGRLTPFVAFRDEPLTDYDTVDRLLNSVSVLNF</sequence>
<evidence type="ECO:0000313" key="4">
    <source>
        <dbReference type="Proteomes" id="UP000594260"/>
    </source>
</evidence>
<feature type="domain" description="SERTA" evidence="2">
    <location>
        <begin position="281"/>
        <end position="328"/>
    </location>
</feature>
<dbReference type="Proteomes" id="UP000594260">
    <property type="component" value="Unplaced"/>
</dbReference>
<feature type="region of interest" description="Disordered" evidence="1">
    <location>
        <begin position="1"/>
        <end position="60"/>
    </location>
</feature>
<dbReference type="EnsemblMetazoa" id="XM_022816982">
    <property type="protein sequence ID" value="XP_022672717"/>
    <property type="gene ID" value="LOC111255238"/>
</dbReference>
<proteinExistence type="predicted"/>
<accession>A0A7M7MJU7</accession>
<dbReference type="InterPro" id="IPR052262">
    <property type="entry name" value="E2F-SERTA_domain_protein"/>
</dbReference>
<dbReference type="InParanoid" id="A0A7M7MJU7"/>
<dbReference type="Pfam" id="PF06031">
    <property type="entry name" value="SERTA"/>
    <property type="match status" value="1"/>
</dbReference>
<keyword evidence="4" id="KW-1185">Reference proteome</keyword>